<name>A0A0S7BP31_9CHLR</name>
<dbReference type="Proteomes" id="UP000055060">
    <property type="component" value="Unassembled WGS sequence"/>
</dbReference>
<gene>
    <name evidence="1" type="ORF">LARV_03353</name>
</gene>
<dbReference type="AlphaFoldDB" id="A0A0S7BP31"/>
<dbReference type="RefSeq" id="WP_075074733.1">
    <property type="nucleotide sequence ID" value="NZ_DF967972.1"/>
</dbReference>
<organism evidence="1">
    <name type="scientific">Longilinea arvoryzae</name>
    <dbReference type="NCBI Taxonomy" id="360412"/>
    <lineage>
        <taxon>Bacteria</taxon>
        <taxon>Bacillati</taxon>
        <taxon>Chloroflexota</taxon>
        <taxon>Anaerolineae</taxon>
        <taxon>Anaerolineales</taxon>
        <taxon>Anaerolineaceae</taxon>
        <taxon>Longilinea</taxon>
    </lineage>
</organism>
<keyword evidence="2" id="KW-1185">Reference proteome</keyword>
<proteinExistence type="predicted"/>
<dbReference type="OrthoDB" id="150591at2"/>
<accession>A0A0S7BP31</accession>
<dbReference type="EMBL" id="DF967972">
    <property type="protein sequence ID" value="GAP15562.1"/>
    <property type="molecule type" value="Genomic_DNA"/>
</dbReference>
<dbReference type="STRING" id="360412.LARV_03353"/>
<sequence length="426" mass="48289">MKIFLRYFDSVLLAGVLCILTLANSVYMPADFTERVRSFTRGIEFDYTSWEWNAIFLKLEQSALGAQRYLSVADQSRTVQDCMSLISELDDTQSQIEKIYADPTVTDPKKTAHDLVIQQTELQARRRKLEPICESILQEEASQALAEMGLTLGGQTLPPLLYHVSPLPLALIISPRNTIHQDALISLLPDLTLEQITELEKRVEQNLGVSALVTEIGGMGTYPPMVQSTSDLAWVSDTIIHEWTHNFLDFRPLGWNYSTTSELRTMNETTASIVGGEVGRLVMREYYPDQVPQLDFVEKISPPAWMRSSSVTQTFDYRAEMHTTRVRVDELLAEGKIDEAEQYMELRRRFFWDHGYQIRRLNQAYFAFHGAYADAPVGAFGRDPVGPAVNQLRAESSTLADFLNRISWLTSFGKLQSLVKSTPNSN</sequence>
<protein>
    <submittedName>
        <fullName evidence="1">Uncharacterized protein</fullName>
    </submittedName>
</protein>
<reference evidence="1" key="1">
    <citation type="submission" date="2015-07" db="EMBL/GenBank/DDBJ databases">
        <title>Draft Genome Sequences of Anaerolinea thermolimosa IMO-1, Bellilinea caldifistulae GOMI-1, Leptolinea tardivitalis YMTK-2, Levilinea saccharolytica KIBI-1,Longilinea arvoryzae KOME-1, Previously Described as Members of the Anaerolineaceae (Chloroflexi).</title>
        <authorList>
            <person name="Sekiguchi Y."/>
            <person name="Ohashi A."/>
            <person name="Matsuura N."/>
            <person name="Tourlousse M.D."/>
        </authorList>
    </citation>
    <scope>NUCLEOTIDE SEQUENCE [LARGE SCALE GENOMIC DNA]</scope>
    <source>
        <strain evidence="1">KOME-1</strain>
    </source>
</reference>
<evidence type="ECO:0000313" key="1">
    <source>
        <dbReference type="EMBL" id="GAP15562.1"/>
    </source>
</evidence>
<evidence type="ECO:0000313" key="2">
    <source>
        <dbReference type="Proteomes" id="UP000055060"/>
    </source>
</evidence>